<dbReference type="InterPro" id="IPR034244">
    <property type="entry name" value="Rrt5_RRM1"/>
</dbReference>
<evidence type="ECO:0000259" key="9">
    <source>
        <dbReference type="PROSITE" id="PS50102"/>
    </source>
</evidence>
<dbReference type="PANTHER" id="PTHR23003:SF54">
    <property type="entry name" value="REGULATOR OF RDNA TRANSCRIPTION PROTEIN 5"/>
    <property type="match status" value="1"/>
</dbReference>
<dbReference type="GO" id="GO:1990904">
    <property type="term" value="C:ribonucleoprotein complex"/>
    <property type="evidence" value="ECO:0007669"/>
    <property type="project" value="TreeGrafter"/>
</dbReference>
<comment type="similarity">
    <text evidence="2">Belongs to the RRT5 family.</text>
</comment>
<keyword evidence="4 7" id="KW-0694">RNA-binding</keyword>
<dbReference type="CDD" id="cd12409">
    <property type="entry name" value="RRM1_RRT5"/>
    <property type="match status" value="1"/>
</dbReference>
<comment type="function">
    <text evidence="1">May be involved in the modulation of rDNA transcription.</text>
</comment>
<dbReference type="Pfam" id="PF00076">
    <property type="entry name" value="RRM_1"/>
    <property type="match status" value="1"/>
</dbReference>
<dbReference type="EMBL" id="LT598492">
    <property type="protein sequence ID" value="SCW01153.1"/>
    <property type="molecule type" value="Genomic_DNA"/>
</dbReference>
<accession>A0A1G4MBM1</accession>
<protein>
    <recommendedName>
        <fullName evidence="3">Regulator of rDNA transcription protein 5</fullName>
    </recommendedName>
</protein>
<evidence type="ECO:0000256" key="2">
    <source>
        <dbReference type="ARBA" id="ARBA00006567"/>
    </source>
</evidence>
<dbReference type="PROSITE" id="PS50102">
    <property type="entry name" value="RRM"/>
    <property type="match status" value="1"/>
</dbReference>
<dbReference type="Proteomes" id="UP000190831">
    <property type="component" value="Chromosome D"/>
</dbReference>
<evidence type="ECO:0000256" key="4">
    <source>
        <dbReference type="ARBA" id="ARBA00022884"/>
    </source>
</evidence>
<dbReference type="OMA" id="IWIFRTR"/>
<dbReference type="InterPro" id="IPR000504">
    <property type="entry name" value="RRM_dom"/>
</dbReference>
<dbReference type="AlphaFoldDB" id="A0A1G4MBM1"/>
<organism evidence="10 11">
    <name type="scientific">Lachancea fermentati</name>
    <name type="common">Zygosaccharomyces fermentati</name>
    <dbReference type="NCBI Taxonomy" id="4955"/>
    <lineage>
        <taxon>Eukaryota</taxon>
        <taxon>Fungi</taxon>
        <taxon>Dikarya</taxon>
        <taxon>Ascomycota</taxon>
        <taxon>Saccharomycotina</taxon>
        <taxon>Saccharomycetes</taxon>
        <taxon>Saccharomycetales</taxon>
        <taxon>Saccharomycetaceae</taxon>
        <taxon>Lachancea</taxon>
    </lineage>
</organism>
<dbReference type="SMART" id="SM00360">
    <property type="entry name" value="RRM"/>
    <property type="match status" value="2"/>
</dbReference>
<dbReference type="CDD" id="cd12410">
    <property type="entry name" value="RRM2_RRT5"/>
    <property type="match status" value="1"/>
</dbReference>
<dbReference type="SUPFAM" id="SSF54928">
    <property type="entry name" value="RNA-binding domain, RBD"/>
    <property type="match status" value="2"/>
</dbReference>
<proteinExistence type="inferred from homology"/>
<evidence type="ECO:0000256" key="3">
    <source>
        <dbReference type="ARBA" id="ARBA00015811"/>
    </source>
</evidence>
<reference evidence="10 11" key="1">
    <citation type="submission" date="2016-03" db="EMBL/GenBank/DDBJ databases">
        <authorList>
            <person name="Devillers H."/>
        </authorList>
    </citation>
    <scope>NUCLEOTIDE SEQUENCE [LARGE SCALE GENOMIC DNA]</scope>
    <source>
        <strain evidence="10">CBS 6772</strain>
    </source>
</reference>
<evidence type="ECO:0000256" key="8">
    <source>
        <dbReference type="SAM" id="Coils"/>
    </source>
</evidence>
<dbReference type="SMART" id="SM00361">
    <property type="entry name" value="RRM_1"/>
    <property type="match status" value="1"/>
</dbReference>
<dbReference type="OrthoDB" id="439808at2759"/>
<dbReference type="Gene3D" id="3.30.70.330">
    <property type="match status" value="2"/>
</dbReference>
<dbReference type="PANTHER" id="PTHR23003">
    <property type="entry name" value="RNA RECOGNITION MOTIF RRM DOMAIN CONTAINING PROTEIN"/>
    <property type="match status" value="1"/>
</dbReference>
<dbReference type="InterPro" id="IPR050374">
    <property type="entry name" value="RRT5_SRSF_SR"/>
</dbReference>
<dbReference type="STRING" id="4955.A0A1G4MBM1"/>
<keyword evidence="11" id="KW-1185">Reference proteome</keyword>
<dbReference type="GO" id="GO:0005634">
    <property type="term" value="C:nucleus"/>
    <property type="evidence" value="ECO:0007669"/>
    <property type="project" value="TreeGrafter"/>
</dbReference>
<gene>
    <name evidence="10" type="ORF">LAFE_0D06260G</name>
</gene>
<evidence type="ECO:0000256" key="6">
    <source>
        <dbReference type="ARBA" id="ARBA00023163"/>
    </source>
</evidence>
<evidence type="ECO:0000256" key="5">
    <source>
        <dbReference type="ARBA" id="ARBA00023015"/>
    </source>
</evidence>
<keyword evidence="5" id="KW-0805">Transcription regulation</keyword>
<feature type="coiled-coil region" evidence="8">
    <location>
        <begin position="249"/>
        <end position="276"/>
    </location>
</feature>
<dbReference type="InterPro" id="IPR035979">
    <property type="entry name" value="RBD_domain_sf"/>
</dbReference>
<evidence type="ECO:0000313" key="10">
    <source>
        <dbReference type="EMBL" id="SCW01153.1"/>
    </source>
</evidence>
<dbReference type="InterPro" id="IPR034247">
    <property type="entry name" value="Rrt5_RRM2"/>
</dbReference>
<dbReference type="InterPro" id="IPR012677">
    <property type="entry name" value="Nucleotide-bd_a/b_plait_sf"/>
</dbReference>
<feature type="domain" description="RRM" evidence="9">
    <location>
        <begin position="22"/>
        <end position="105"/>
    </location>
</feature>
<evidence type="ECO:0000313" key="11">
    <source>
        <dbReference type="Proteomes" id="UP000190831"/>
    </source>
</evidence>
<evidence type="ECO:0000256" key="7">
    <source>
        <dbReference type="PROSITE-ProRule" id="PRU00176"/>
    </source>
</evidence>
<dbReference type="GO" id="GO:0005737">
    <property type="term" value="C:cytoplasm"/>
    <property type="evidence" value="ECO:0007669"/>
    <property type="project" value="TreeGrafter"/>
</dbReference>
<dbReference type="GO" id="GO:0003729">
    <property type="term" value="F:mRNA binding"/>
    <property type="evidence" value="ECO:0007669"/>
    <property type="project" value="TreeGrafter"/>
</dbReference>
<sequence>MVTESSNAGSQVGSTPIPVASNRVYISNLSFNATEEELSEFLSSYNVKSVLIPSQTIRGFRKSTVRPLGIAYAEFETGDETVRVIQELNGTQFKERVLKIKPYVPYSPCAAEKRPNRGTKGAKNQQSEVPEELRIVQADDAFLEEEMTVVAEPQVKVNSTSQQVPLSEDTVYCAYLPGKVTDVELREFFKDYEPQDIYVFRSNGTRRGIYFHRCFTAALVTLGNPEFLLNAISNLRKQKLMGKRVTLRVARLSKIQEVQRAAVKKLEEENLRLQADQPQVGPSEPVAAN</sequence>
<keyword evidence="8" id="KW-0175">Coiled coil</keyword>
<evidence type="ECO:0000256" key="1">
    <source>
        <dbReference type="ARBA" id="ARBA00003119"/>
    </source>
</evidence>
<keyword evidence="6" id="KW-0804">Transcription</keyword>
<dbReference type="InterPro" id="IPR003954">
    <property type="entry name" value="RRM_euk-type"/>
</dbReference>
<name>A0A1G4MBM1_LACFM</name>